<keyword evidence="3" id="KW-1185">Reference proteome</keyword>
<dbReference type="AlphaFoldDB" id="A0A8J8PCU7"/>
<keyword evidence="1" id="KW-1133">Transmembrane helix</keyword>
<protein>
    <submittedName>
        <fullName evidence="2">Uncharacterized protein</fullName>
    </submittedName>
</protein>
<accession>A0A8J8PCU7</accession>
<dbReference type="RefSeq" id="WP_142979770.1">
    <property type="nucleotide sequence ID" value="NZ_RKLU01000003.1"/>
</dbReference>
<reference evidence="2" key="1">
    <citation type="submission" date="2019-02" db="EMBL/GenBank/DDBJ databases">
        <title>Halonotius sp. a new haloarchaeum isolated from saline soil.</title>
        <authorList>
            <person name="Duran-Viseras A."/>
            <person name="Sanchez-Porro C."/>
            <person name="Ventosa A."/>
        </authorList>
    </citation>
    <scope>NUCLEOTIDE SEQUENCE</scope>
    <source>
        <strain evidence="2">F15B</strain>
    </source>
</reference>
<sequence>MPNQKLAGILLAGMLALALIVSLVKGLANSMAQFLAGIGIPASLASDFGSVVFFGGLFLLVVLGIRAIPRLSRV</sequence>
<dbReference type="Proteomes" id="UP000705823">
    <property type="component" value="Unassembled WGS sequence"/>
</dbReference>
<gene>
    <name evidence="2" type="ORF">EGH24_08750</name>
</gene>
<feature type="transmembrane region" description="Helical" evidence="1">
    <location>
        <begin position="48"/>
        <end position="68"/>
    </location>
</feature>
<dbReference type="EMBL" id="RKLU01000003">
    <property type="protein sequence ID" value="TQQ81209.1"/>
    <property type="molecule type" value="Genomic_DNA"/>
</dbReference>
<keyword evidence="1" id="KW-0472">Membrane</keyword>
<organism evidence="2 3">
    <name type="scientific">Halonotius terrestris</name>
    <dbReference type="NCBI Taxonomy" id="2487750"/>
    <lineage>
        <taxon>Archaea</taxon>
        <taxon>Methanobacteriati</taxon>
        <taxon>Methanobacteriota</taxon>
        <taxon>Stenosarchaea group</taxon>
        <taxon>Halobacteria</taxon>
        <taxon>Halobacteriales</taxon>
        <taxon>Haloferacaceae</taxon>
        <taxon>Halonotius</taxon>
    </lineage>
</organism>
<comment type="caution">
    <text evidence="2">The sequence shown here is derived from an EMBL/GenBank/DDBJ whole genome shotgun (WGS) entry which is preliminary data.</text>
</comment>
<evidence type="ECO:0000313" key="3">
    <source>
        <dbReference type="Proteomes" id="UP000705823"/>
    </source>
</evidence>
<evidence type="ECO:0000256" key="1">
    <source>
        <dbReference type="SAM" id="Phobius"/>
    </source>
</evidence>
<evidence type="ECO:0000313" key="2">
    <source>
        <dbReference type="EMBL" id="TQQ81209.1"/>
    </source>
</evidence>
<keyword evidence="1" id="KW-0812">Transmembrane</keyword>
<name>A0A8J8PCU7_9EURY</name>
<proteinExistence type="predicted"/>